<dbReference type="InterPro" id="IPR027558">
    <property type="entry name" value="Pre_pil_HX9DG_C"/>
</dbReference>
<protein>
    <submittedName>
        <fullName evidence="2">DUF1559 domain-containing protein</fullName>
    </submittedName>
</protein>
<organism evidence="2">
    <name type="scientific">Singulisphaera sp. Ch08</name>
    <dbReference type="NCBI Taxonomy" id="3120278"/>
    <lineage>
        <taxon>Bacteria</taxon>
        <taxon>Pseudomonadati</taxon>
        <taxon>Planctomycetota</taxon>
        <taxon>Planctomycetia</taxon>
        <taxon>Isosphaerales</taxon>
        <taxon>Isosphaeraceae</taxon>
        <taxon>Singulisphaera</taxon>
    </lineage>
</organism>
<evidence type="ECO:0000313" key="2">
    <source>
        <dbReference type="EMBL" id="XBH01206.1"/>
    </source>
</evidence>
<dbReference type="InterPro" id="IPR012902">
    <property type="entry name" value="N_methyl_site"/>
</dbReference>
<gene>
    <name evidence="2" type="ORF">V5E97_22945</name>
</gene>
<reference evidence="2" key="1">
    <citation type="submission" date="2024-05" db="EMBL/GenBank/DDBJ databases">
        <title>Planctomycetes of the genus Singulisphaera possess chitinolytic capabilities.</title>
        <authorList>
            <person name="Ivanova A."/>
        </authorList>
    </citation>
    <scope>NUCLEOTIDE SEQUENCE</scope>
    <source>
        <strain evidence="2">Ch08T</strain>
    </source>
</reference>
<dbReference type="PROSITE" id="PS00409">
    <property type="entry name" value="PROKAR_NTER_METHYL"/>
    <property type="match status" value="1"/>
</dbReference>
<feature type="domain" description="DUF1559" evidence="1">
    <location>
        <begin position="37"/>
        <end position="351"/>
    </location>
</feature>
<dbReference type="Pfam" id="PF07596">
    <property type="entry name" value="SBP_bac_10"/>
    <property type="match status" value="1"/>
</dbReference>
<dbReference type="RefSeq" id="WP_406693899.1">
    <property type="nucleotide sequence ID" value="NZ_CP155447.1"/>
</dbReference>
<proteinExistence type="predicted"/>
<dbReference type="InterPro" id="IPR011453">
    <property type="entry name" value="DUF1559"/>
</dbReference>
<dbReference type="NCBIfam" id="TIGR04294">
    <property type="entry name" value="pre_pil_HX9DG"/>
    <property type="match status" value="1"/>
</dbReference>
<evidence type="ECO:0000259" key="1">
    <source>
        <dbReference type="Pfam" id="PF07596"/>
    </source>
</evidence>
<dbReference type="PANTHER" id="PTHR30093">
    <property type="entry name" value="GENERAL SECRETION PATHWAY PROTEIN G"/>
    <property type="match status" value="1"/>
</dbReference>
<dbReference type="InterPro" id="IPR045584">
    <property type="entry name" value="Pilin-like"/>
</dbReference>
<name>A0AAU7C7H5_9BACT</name>
<sequence length="371" mass="39348">MFPRTRHSSNRGFTLIELLVVIAIIAVLIALLLPAVQAAREAARRSQCVNNLKQLGLAVHNYISSNNTLPLGDMYHAGTNAKGFNGIYGNGSNSYSYGWTLSILPQMEQQPLFNAYNFCFTYADNNGSTATNSTVSYNQLASLLCPSENATNRPQPPYAALNYVGNIGGPGAIRTFSGTMISPYWGSASAPTTNAIGLQAITDGTTNTALFSERLMGISGNPDVMLSDRNNSKRAIFSAGIAATLNGNDVTGAMNVLNACKALPGTTMSITKSSYRSGQIWLIAHPWAPIFNRYTHFGTPNSTICDTSPSTFTAGLGGGQGSIPPTSNHSGGVNVCMADGSVRFIKDSVNLQSWWALGTRDGGEVISADSY</sequence>
<dbReference type="NCBIfam" id="TIGR02532">
    <property type="entry name" value="IV_pilin_GFxxxE"/>
    <property type="match status" value="1"/>
</dbReference>
<accession>A0AAU7C7H5</accession>
<dbReference type="EMBL" id="CP155447">
    <property type="protein sequence ID" value="XBH01206.1"/>
    <property type="molecule type" value="Genomic_DNA"/>
</dbReference>
<dbReference type="Gene3D" id="3.30.700.10">
    <property type="entry name" value="Glycoprotein, Type 4 Pilin"/>
    <property type="match status" value="1"/>
</dbReference>
<dbReference type="Pfam" id="PF07963">
    <property type="entry name" value="N_methyl"/>
    <property type="match status" value="1"/>
</dbReference>
<dbReference type="SUPFAM" id="SSF54523">
    <property type="entry name" value="Pili subunits"/>
    <property type="match status" value="1"/>
</dbReference>
<dbReference type="PANTHER" id="PTHR30093:SF2">
    <property type="entry name" value="TYPE II SECRETION SYSTEM PROTEIN H"/>
    <property type="match status" value="1"/>
</dbReference>
<dbReference type="AlphaFoldDB" id="A0AAU7C7H5"/>